<keyword evidence="2" id="KW-0456">Lyase</keyword>
<dbReference type="SFLD" id="SFLDG01020">
    <property type="entry name" value="Terpene_Cyclase_Like_2"/>
    <property type="match status" value="1"/>
</dbReference>
<dbReference type="Proteomes" id="UP000822688">
    <property type="component" value="Chromosome 4"/>
</dbReference>
<keyword evidence="2" id="KW-0460">Magnesium</keyword>
<dbReference type="PANTHER" id="PTHR35201:SF4">
    <property type="entry name" value="BETA-PINACENE SYNTHASE-RELATED"/>
    <property type="match status" value="1"/>
</dbReference>
<sequence>METSFHNGVSLHYQSTRSLTPSFALLATPSPPGLAKYCLSTPFKHGTSLCKQFDSPSSSKQCSPLRVQRAAADSKEFAGVQGVKTLAKYDEKELPPLVASLAIEGLPPCQESMFADEALLKWGPSNLLELESYYDVCKSFISFAHCGTVSVDRLAAASALCVYMTLMDDILFDSQDGVLLKKLGIDASILGSPERIREYLHSLDVLFRQEEESQNCDQIQDMIWKLGNDFREMSNPEWFKFCADATADFLYANYESYFANLVGDSTNVMDVESYIQMRTRTSAGKLSSLIVEFCNNLFLPTEIREHPVVQQLKIASQTYYSLINDVFSYSKELIDESQHSNENIISVLMDEGEGMLLPQAAWKAVNLINSVAHDFMELETQLPTWEDDQWNSDARRYVEGLKEVLSGNLYWHSMNKRYRHSEAPFLELRDVNVPYLPKSDRKKIVRN</sequence>
<name>A0A8T0IF83_CERPU</name>
<reference evidence="3" key="1">
    <citation type="submission" date="2020-06" db="EMBL/GenBank/DDBJ databases">
        <title>WGS assembly of Ceratodon purpureus strain R40.</title>
        <authorList>
            <person name="Carey S.B."/>
            <person name="Jenkins J."/>
            <person name="Shu S."/>
            <person name="Lovell J.T."/>
            <person name="Sreedasyam A."/>
            <person name="Maumus F."/>
            <person name="Tiley G.P."/>
            <person name="Fernandez-Pozo N."/>
            <person name="Barry K."/>
            <person name="Chen C."/>
            <person name="Wang M."/>
            <person name="Lipzen A."/>
            <person name="Daum C."/>
            <person name="Saski C.A."/>
            <person name="Payton A.C."/>
            <person name="Mcbreen J.C."/>
            <person name="Conrad R.E."/>
            <person name="Kollar L.M."/>
            <person name="Olsson S."/>
            <person name="Huttunen S."/>
            <person name="Landis J.B."/>
            <person name="Wickett N.J."/>
            <person name="Johnson M.G."/>
            <person name="Rensing S.A."/>
            <person name="Grimwood J."/>
            <person name="Schmutz J."/>
            <person name="Mcdaniel S.F."/>
        </authorList>
    </citation>
    <scope>NUCLEOTIDE SEQUENCE</scope>
    <source>
        <strain evidence="3">R40</strain>
    </source>
</reference>
<comment type="caution">
    <text evidence="3">The sequence shown here is derived from an EMBL/GenBank/DDBJ whole genome shotgun (WGS) entry which is preliminary data.</text>
</comment>
<evidence type="ECO:0000313" key="4">
    <source>
        <dbReference type="Proteomes" id="UP000822688"/>
    </source>
</evidence>
<dbReference type="SFLD" id="SFLDS00005">
    <property type="entry name" value="Isoprenoid_Synthase_Type_I"/>
    <property type="match status" value="1"/>
</dbReference>
<dbReference type="GO" id="GO:0008299">
    <property type="term" value="P:isoprenoid biosynthetic process"/>
    <property type="evidence" value="ECO:0007669"/>
    <property type="project" value="UniProtKB-ARBA"/>
</dbReference>
<comment type="similarity">
    <text evidence="1 2">Belongs to the terpene synthase family.</text>
</comment>
<dbReference type="EC" id="4.2.3.-" evidence="2"/>
<dbReference type="GO" id="GO:0010333">
    <property type="term" value="F:terpene synthase activity"/>
    <property type="evidence" value="ECO:0007669"/>
    <property type="project" value="InterPro"/>
</dbReference>
<dbReference type="Pfam" id="PF19086">
    <property type="entry name" value="Terpene_syn_C_2"/>
    <property type="match status" value="1"/>
</dbReference>
<proteinExistence type="inferred from homology"/>
<comment type="cofactor">
    <cofactor evidence="2">
        <name>Mg(2+)</name>
        <dbReference type="ChEBI" id="CHEBI:18420"/>
    </cofactor>
</comment>
<evidence type="ECO:0000256" key="2">
    <source>
        <dbReference type="RuleBase" id="RU366034"/>
    </source>
</evidence>
<keyword evidence="2" id="KW-0479">Metal-binding</keyword>
<evidence type="ECO:0000313" key="3">
    <source>
        <dbReference type="EMBL" id="KAG0581497.1"/>
    </source>
</evidence>
<accession>A0A8T0IF83</accession>
<dbReference type="Gene3D" id="1.10.600.10">
    <property type="entry name" value="Farnesyl Diphosphate Synthase"/>
    <property type="match status" value="1"/>
</dbReference>
<dbReference type="PANTHER" id="PTHR35201">
    <property type="entry name" value="TERPENE SYNTHASE"/>
    <property type="match status" value="1"/>
</dbReference>
<gene>
    <name evidence="3" type="ORF">KC19_4G256900</name>
</gene>
<evidence type="ECO:0000256" key="1">
    <source>
        <dbReference type="ARBA" id="ARBA00006333"/>
    </source>
</evidence>
<dbReference type="SUPFAM" id="SSF48576">
    <property type="entry name" value="Terpenoid synthases"/>
    <property type="match status" value="1"/>
</dbReference>
<keyword evidence="4" id="KW-1185">Reference proteome</keyword>
<organism evidence="3 4">
    <name type="scientific">Ceratodon purpureus</name>
    <name type="common">Fire moss</name>
    <name type="synonym">Dicranum purpureum</name>
    <dbReference type="NCBI Taxonomy" id="3225"/>
    <lineage>
        <taxon>Eukaryota</taxon>
        <taxon>Viridiplantae</taxon>
        <taxon>Streptophyta</taxon>
        <taxon>Embryophyta</taxon>
        <taxon>Bryophyta</taxon>
        <taxon>Bryophytina</taxon>
        <taxon>Bryopsida</taxon>
        <taxon>Dicranidae</taxon>
        <taxon>Pseudoditrichales</taxon>
        <taxon>Ditrichaceae</taxon>
        <taxon>Ceratodon</taxon>
    </lineage>
</organism>
<protein>
    <recommendedName>
        <fullName evidence="2">Terpene synthase</fullName>
        <ecNumber evidence="2">4.2.3.-</ecNumber>
    </recommendedName>
</protein>
<dbReference type="InterPro" id="IPR008949">
    <property type="entry name" value="Isoprenoid_synthase_dom_sf"/>
</dbReference>
<dbReference type="InterPro" id="IPR034686">
    <property type="entry name" value="Terpene_cyclase-like_2"/>
</dbReference>
<dbReference type="EMBL" id="CM026424">
    <property type="protein sequence ID" value="KAG0581497.1"/>
    <property type="molecule type" value="Genomic_DNA"/>
</dbReference>
<dbReference type="AlphaFoldDB" id="A0A8T0IF83"/>
<dbReference type="GO" id="GO:0046872">
    <property type="term" value="F:metal ion binding"/>
    <property type="evidence" value="ECO:0007669"/>
    <property type="project" value="UniProtKB-KW"/>
</dbReference>